<dbReference type="EMBL" id="CADCVM010000435">
    <property type="protein sequence ID" value="CAA9525454.1"/>
    <property type="molecule type" value="Genomic_DNA"/>
</dbReference>
<sequence>ASSPPRGARLAGPLRASGRRSQPRRSPRRRSRSTTPAWRRGCSRATRSRWRGPRGL</sequence>
<name>A0A6J4TJU5_9ACTN</name>
<proteinExistence type="predicted"/>
<feature type="compositionally biased region" description="Basic residues" evidence="1">
    <location>
        <begin position="17"/>
        <end position="32"/>
    </location>
</feature>
<accession>A0A6J4TJU5</accession>
<dbReference type="AlphaFoldDB" id="A0A6J4TJU5"/>
<organism evidence="2">
    <name type="scientific">uncultured Rubrobacteraceae bacterium</name>
    <dbReference type="NCBI Taxonomy" id="349277"/>
    <lineage>
        <taxon>Bacteria</taxon>
        <taxon>Bacillati</taxon>
        <taxon>Actinomycetota</taxon>
        <taxon>Rubrobacteria</taxon>
        <taxon>Rubrobacterales</taxon>
        <taxon>Rubrobacteraceae</taxon>
        <taxon>environmental samples</taxon>
    </lineage>
</organism>
<protein>
    <submittedName>
        <fullName evidence="2">Uncharacterized protein</fullName>
    </submittedName>
</protein>
<feature type="non-terminal residue" evidence="2">
    <location>
        <position position="56"/>
    </location>
</feature>
<gene>
    <name evidence="2" type="ORF">AVDCRST_MAG05-3925</name>
</gene>
<evidence type="ECO:0000313" key="2">
    <source>
        <dbReference type="EMBL" id="CAA9525454.1"/>
    </source>
</evidence>
<feature type="non-terminal residue" evidence="2">
    <location>
        <position position="1"/>
    </location>
</feature>
<reference evidence="2" key="1">
    <citation type="submission" date="2020-02" db="EMBL/GenBank/DDBJ databases">
        <authorList>
            <person name="Meier V. D."/>
        </authorList>
    </citation>
    <scope>NUCLEOTIDE SEQUENCE</scope>
    <source>
        <strain evidence="2">AVDCRST_MAG05</strain>
    </source>
</reference>
<evidence type="ECO:0000256" key="1">
    <source>
        <dbReference type="SAM" id="MobiDB-lite"/>
    </source>
</evidence>
<feature type="compositionally biased region" description="Basic residues" evidence="1">
    <location>
        <begin position="46"/>
        <end position="56"/>
    </location>
</feature>
<feature type="region of interest" description="Disordered" evidence="1">
    <location>
        <begin position="1"/>
        <end position="56"/>
    </location>
</feature>